<dbReference type="Proteomes" id="UP000059680">
    <property type="component" value="Chromosome 9"/>
</dbReference>
<feature type="compositionally biased region" description="Basic residues" evidence="1">
    <location>
        <begin position="144"/>
        <end position="171"/>
    </location>
</feature>
<reference evidence="2 3" key="3">
    <citation type="journal article" date="2013" name="Rice">
        <title>Improvement of the Oryza sativa Nipponbare reference genome using next generation sequence and optical map data.</title>
        <authorList>
            <person name="Kawahara Y."/>
            <person name="de la Bastide M."/>
            <person name="Hamilton J.P."/>
            <person name="Kanamori H."/>
            <person name="McCombie W.R."/>
            <person name="Ouyang S."/>
            <person name="Schwartz D.C."/>
            <person name="Tanaka T."/>
            <person name="Wu J."/>
            <person name="Zhou S."/>
            <person name="Childs K.L."/>
            <person name="Davidson R.M."/>
            <person name="Lin H."/>
            <person name="Quesada-Ocampo L."/>
            <person name="Vaillancourt B."/>
            <person name="Sakai H."/>
            <person name="Lee S.S."/>
            <person name="Kim J."/>
            <person name="Numa H."/>
            <person name="Itoh T."/>
            <person name="Buell C.R."/>
            <person name="Matsumoto T."/>
        </authorList>
    </citation>
    <scope>NUCLEOTIDE SEQUENCE [LARGE SCALE GENOMIC DNA]</scope>
    <source>
        <strain evidence="3">cv. Nipponbare</strain>
    </source>
</reference>
<feature type="non-terminal residue" evidence="2">
    <location>
        <position position="1"/>
    </location>
</feature>
<feature type="region of interest" description="Disordered" evidence="1">
    <location>
        <begin position="1"/>
        <end position="225"/>
    </location>
</feature>
<feature type="compositionally biased region" description="Basic and acidic residues" evidence="1">
    <location>
        <begin position="216"/>
        <end position="225"/>
    </location>
</feature>
<evidence type="ECO:0000256" key="1">
    <source>
        <dbReference type="SAM" id="MobiDB-lite"/>
    </source>
</evidence>
<dbReference type="InParanoid" id="A0A0P0XJE1"/>
<accession>A0A0P0XJE1</accession>
<evidence type="ECO:0000313" key="3">
    <source>
        <dbReference type="Proteomes" id="UP000059680"/>
    </source>
</evidence>
<organism evidence="2 3">
    <name type="scientific">Oryza sativa subsp. japonica</name>
    <name type="common">Rice</name>
    <dbReference type="NCBI Taxonomy" id="39947"/>
    <lineage>
        <taxon>Eukaryota</taxon>
        <taxon>Viridiplantae</taxon>
        <taxon>Streptophyta</taxon>
        <taxon>Embryophyta</taxon>
        <taxon>Tracheophyta</taxon>
        <taxon>Spermatophyta</taxon>
        <taxon>Magnoliopsida</taxon>
        <taxon>Liliopsida</taxon>
        <taxon>Poales</taxon>
        <taxon>Poaceae</taxon>
        <taxon>BOP clade</taxon>
        <taxon>Oryzoideae</taxon>
        <taxon>Oryzeae</taxon>
        <taxon>Oryzinae</taxon>
        <taxon>Oryza</taxon>
        <taxon>Oryza sativa</taxon>
    </lineage>
</organism>
<feature type="compositionally biased region" description="Low complexity" evidence="1">
    <location>
        <begin position="38"/>
        <end position="50"/>
    </location>
</feature>
<reference evidence="3" key="1">
    <citation type="journal article" date="2005" name="Nature">
        <title>The map-based sequence of the rice genome.</title>
        <authorList>
            <consortium name="International rice genome sequencing project (IRGSP)"/>
            <person name="Matsumoto T."/>
            <person name="Wu J."/>
            <person name="Kanamori H."/>
            <person name="Katayose Y."/>
            <person name="Fujisawa M."/>
            <person name="Namiki N."/>
            <person name="Mizuno H."/>
            <person name="Yamamoto K."/>
            <person name="Antonio B.A."/>
            <person name="Baba T."/>
            <person name="Sakata K."/>
            <person name="Nagamura Y."/>
            <person name="Aoki H."/>
            <person name="Arikawa K."/>
            <person name="Arita K."/>
            <person name="Bito T."/>
            <person name="Chiden Y."/>
            <person name="Fujitsuka N."/>
            <person name="Fukunaka R."/>
            <person name="Hamada M."/>
            <person name="Harada C."/>
            <person name="Hayashi A."/>
            <person name="Hijishita S."/>
            <person name="Honda M."/>
            <person name="Hosokawa S."/>
            <person name="Ichikawa Y."/>
            <person name="Idonuma A."/>
            <person name="Iijima M."/>
            <person name="Ikeda M."/>
            <person name="Ikeno M."/>
            <person name="Ito K."/>
            <person name="Ito S."/>
            <person name="Ito T."/>
            <person name="Ito Y."/>
            <person name="Ito Y."/>
            <person name="Iwabuchi A."/>
            <person name="Kamiya K."/>
            <person name="Karasawa W."/>
            <person name="Kurita K."/>
            <person name="Katagiri S."/>
            <person name="Kikuta A."/>
            <person name="Kobayashi H."/>
            <person name="Kobayashi N."/>
            <person name="Machita K."/>
            <person name="Maehara T."/>
            <person name="Masukawa M."/>
            <person name="Mizubayashi T."/>
            <person name="Mukai Y."/>
            <person name="Nagasaki H."/>
            <person name="Nagata Y."/>
            <person name="Naito S."/>
            <person name="Nakashima M."/>
            <person name="Nakama Y."/>
            <person name="Nakamichi Y."/>
            <person name="Nakamura M."/>
            <person name="Meguro A."/>
            <person name="Negishi M."/>
            <person name="Ohta I."/>
            <person name="Ohta T."/>
            <person name="Okamoto M."/>
            <person name="Ono N."/>
            <person name="Saji S."/>
            <person name="Sakaguchi M."/>
            <person name="Sakai K."/>
            <person name="Shibata M."/>
            <person name="Shimokawa T."/>
            <person name="Song J."/>
            <person name="Takazaki Y."/>
            <person name="Terasawa K."/>
            <person name="Tsugane M."/>
            <person name="Tsuji K."/>
            <person name="Ueda S."/>
            <person name="Waki K."/>
            <person name="Yamagata H."/>
            <person name="Yamamoto M."/>
            <person name="Yamamoto S."/>
            <person name="Yamane H."/>
            <person name="Yoshiki S."/>
            <person name="Yoshihara R."/>
            <person name="Yukawa K."/>
            <person name="Zhong H."/>
            <person name="Yano M."/>
            <person name="Yuan Q."/>
            <person name="Ouyang S."/>
            <person name="Liu J."/>
            <person name="Jones K.M."/>
            <person name="Gansberger K."/>
            <person name="Moffat K."/>
            <person name="Hill J."/>
            <person name="Bera J."/>
            <person name="Fadrosh D."/>
            <person name="Jin S."/>
            <person name="Johri S."/>
            <person name="Kim M."/>
            <person name="Overton L."/>
            <person name="Reardon M."/>
            <person name="Tsitrin T."/>
            <person name="Vuong H."/>
            <person name="Weaver B."/>
            <person name="Ciecko A."/>
            <person name="Tallon L."/>
            <person name="Jackson J."/>
            <person name="Pai G."/>
            <person name="Aken S.V."/>
            <person name="Utterback T."/>
            <person name="Reidmuller S."/>
            <person name="Feldblyum T."/>
            <person name="Hsiao J."/>
            <person name="Zismann V."/>
            <person name="Iobst S."/>
            <person name="de Vazeille A.R."/>
            <person name="Buell C.R."/>
            <person name="Ying K."/>
            <person name="Li Y."/>
            <person name="Lu T."/>
            <person name="Huang Y."/>
            <person name="Zhao Q."/>
            <person name="Feng Q."/>
            <person name="Zhang L."/>
            <person name="Zhu J."/>
            <person name="Weng Q."/>
            <person name="Mu J."/>
            <person name="Lu Y."/>
            <person name="Fan D."/>
            <person name="Liu Y."/>
            <person name="Guan J."/>
            <person name="Zhang Y."/>
            <person name="Yu S."/>
            <person name="Liu X."/>
            <person name="Zhang Y."/>
            <person name="Hong G."/>
            <person name="Han B."/>
            <person name="Choisne N."/>
            <person name="Demange N."/>
            <person name="Orjeda G."/>
            <person name="Samain S."/>
            <person name="Cattolico L."/>
            <person name="Pelletier E."/>
            <person name="Couloux A."/>
            <person name="Segurens B."/>
            <person name="Wincker P."/>
            <person name="D'Hont A."/>
            <person name="Scarpelli C."/>
            <person name="Weissenbach J."/>
            <person name="Salanoubat M."/>
            <person name="Quetier F."/>
            <person name="Yu Y."/>
            <person name="Kim H.R."/>
            <person name="Rambo T."/>
            <person name="Currie J."/>
            <person name="Collura K."/>
            <person name="Luo M."/>
            <person name="Yang T."/>
            <person name="Ammiraju J.S.S."/>
            <person name="Engler F."/>
            <person name="Soderlund C."/>
            <person name="Wing R.A."/>
            <person name="Palmer L.E."/>
            <person name="de la Bastide M."/>
            <person name="Spiegel L."/>
            <person name="Nascimento L."/>
            <person name="Zutavern T."/>
            <person name="O'Shaughnessy A."/>
            <person name="Dike S."/>
            <person name="Dedhia N."/>
            <person name="Preston R."/>
            <person name="Balija V."/>
            <person name="McCombie W.R."/>
            <person name="Chow T."/>
            <person name="Chen H."/>
            <person name="Chung M."/>
            <person name="Chen C."/>
            <person name="Shaw J."/>
            <person name="Wu H."/>
            <person name="Hsiao K."/>
            <person name="Chao Y."/>
            <person name="Chu M."/>
            <person name="Cheng C."/>
            <person name="Hour A."/>
            <person name="Lee P."/>
            <person name="Lin S."/>
            <person name="Lin Y."/>
            <person name="Liou J."/>
            <person name="Liu S."/>
            <person name="Hsing Y."/>
            <person name="Raghuvanshi S."/>
            <person name="Mohanty A."/>
            <person name="Bharti A.K."/>
            <person name="Gaur A."/>
            <person name="Gupta V."/>
            <person name="Kumar D."/>
            <person name="Ravi V."/>
            <person name="Vij S."/>
            <person name="Kapur A."/>
            <person name="Khurana P."/>
            <person name="Khurana P."/>
            <person name="Khurana J.P."/>
            <person name="Tyagi A.K."/>
            <person name="Gaikwad K."/>
            <person name="Singh A."/>
            <person name="Dalal V."/>
            <person name="Srivastava S."/>
            <person name="Dixit A."/>
            <person name="Pal A.K."/>
            <person name="Ghazi I.A."/>
            <person name="Yadav M."/>
            <person name="Pandit A."/>
            <person name="Bhargava A."/>
            <person name="Sureshbabu K."/>
            <person name="Batra K."/>
            <person name="Sharma T.R."/>
            <person name="Mohapatra T."/>
            <person name="Singh N.K."/>
            <person name="Messing J."/>
            <person name="Nelson A.B."/>
            <person name="Fuks G."/>
            <person name="Kavchok S."/>
            <person name="Keizer G."/>
            <person name="Linton E."/>
            <person name="Llaca V."/>
            <person name="Song R."/>
            <person name="Tanyolac B."/>
            <person name="Young S."/>
            <person name="Ho-Il K."/>
            <person name="Hahn J.H."/>
            <person name="Sangsakoo G."/>
            <person name="Vanavichit A."/>
            <person name="de Mattos Luiz.A.T."/>
            <person name="Zimmer P.D."/>
            <person name="Malone G."/>
            <person name="Dellagostin O."/>
            <person name="de Oliveira A.C."/>
            <person name="Bevan M."/>
            <person name="Bancroft I."/>
            <person name="Minx P."/>
            <person name="Cordum H."/>
            <person name="Wilson R."/>
            <person name="Cheng Z."/>
            <person name="Jin W."/>
            <person name="Jiang J."/>
            <person name="Leong S.A."/>
            <person name="Iwama H."/>
            <person name="Gojobori T."/>
            <person name="Itoh T."/>
            <person name="Niimura Y."/>
            <person name="Fujii Y."/>
            <person name="Habara T."/>
            <person name="Sakai H."/>
            <person name="Sato Y."/>
            <person name="Wilson G."/>
            <person name="Kumar K."/>
            <person name="McCouch S."/>
            <person name="Juretic N."/>
            <person name="Hoen D."/>
            <person name="Wright S."/>
            <person name="Bruskiewich R."/>
            <person name="Bureau T."/>
            <person name="Miyao A."/>
            <person name="Hirochika H."/>
            <person name="Nishikawa T."/>
            <person name="Kadowaki K."/>
            <person name="Sugiura M."/>
            <person name="Burr B."/>
            <person name="Sasaki T."/>
        </authorList>
    </citation>
    <scope>NUCLEOTIDE SEQUENCE [LARGE SCALE GENOMIC DNA]</scope>
    <source>
        <strain evidence="3">cv. Nipponbare</strain>
    </source>
</reference>
<sequence length="225" mass="24069">PPSASPPAARCRCSSSVRRIHNTPPPLPAPSATPPPRTSAGPASATPPHSLRASAGEEARQPRCWAASADGNHGARTGRRWRDQTPLPPGTRPVSASVRVGARRQTGAWAGHAATRLVASSPAPPRPDLAVKGDGATEEDNRDRRGRRSGGGRQVRHHRGLHRSPSPRHRPPPLFSHHPARRQRRLRLRQIRPGTGVVPPPSVCAKEGLGGKAGSRRKDWEGRQG</sequence>
<feature type="compositionally biased region" description="Basic residues" evidence="1">
    <location>
        <begin position="178"/>
        <end position="190"/>
    </location>
</feature>
<gene>
    <name evidence="2" type="ordered locus">Os09g0110500</name>
    <name evidence="2" type="ORF">OSNPB_090110500</name>
</gene>
<dbReference type="PaxDb" id="39947-A0A0P0XJE1"/>
<proteinExistence type="predicted"/>
<name>A0A0P0XJE1_ORYSJ</name>
<evidence type="ECO:0000313" key="2">
    <source>
        <dbReference type="EMBL" id="BAT06825.1"/>
    </source>
</evidence>
<reference evidence="2 3" key="2">
    <citation type="journal article" date="2013" name="Plant Cell Physiol.">
        <title>Rice Annotation Project Database (RAP-DB): an integrative and interactive database for rice genomics.</title>
        <authorList>
            <person name="Sakai H."/>
            <person name="Lee S.S."/>
            <person name="Tanaka T."/>
            <person name="Numa H."/>
            <person name="Kim J."/>
            <person name="Kawahara Y."/>
            <person name="Wakimoto H."/>
            <person name="Yang C.C."/>
            <person name="Iwamoto M."/>
            <person name="Abe T."/>
            <person name="Yamada Y."/>
            <person name="Muto A."/>
            <person name="Inokuchi H."/>
            <person name="Ikemura T."/>
            <person name="Matsumoto T."/>
            <person name="Sasaki T."/>
            <person name="Itoh T."/>
        </authorList>
    </citation>
    <scope>NUCLEOTIDE SEQUENCE [LARGE SCALE GENOMIC DNA]</scope>
    <source>
        <strain evidence="3">cv. Nipponbare</strain>
    </source>
</reference>
<dbReference type="AlphaFoldDB" id="A0A0P0XJE1"/>
<keyword evidence="3" id="KW-1185">Reference proteome</keyword>
<feature type="compositionally biased region" description="Pro residues" evidence="1">
    <location>
        <begin position="23"/>
        <end position="37"/>
    </location>
</feature>
<dbReference type="EMBL" id="AP014965">
    <property type="protein sequence ID" value="BAT06825.1"/>
    <property type="molecule type" value="Genomic_DNA"/>
</dbReference>
<protein>
    <submittedName>
        <fullName evidence="2">Os09g0110500 protein</fullName>
    </submittedName>
</protein>
<dbReference type="Gramene" id="Os09t0110500-01">
    <property type="protein sequence ID" value="Os09t0110500-01"/>
    <property type="gene ID" value="Os09g0110500"/>
</dbReference>
<feature type="compositionally biased region" description="Low complexity" evidence="1">
    <location>
        <begin position="1"/>
        <end position="17"/>
    </location>
</feature>